<evidence type="ECO:0000259" key="6">
    <source>
        <dbReference type="Pfam" id="PF08281"/>
    </source>
</evidence>
<evidence type="ECO:0008006" key="9">
    <source>
        <dbReference type="Google" id="ProtNLM"/>
    </source>
</evidence>
<evidence type="ECO:0000313" key="8">
    <source>
        <dbReference type="Proteomes" id="UP000286402"/>
    </source>
</evidence>
<dbReference type="InterPro" id="IPR007627">
    <property type="entry name" value="RNA_pol_sigma70_r2"/>
</dbReference>
<dbReference type="Pfam" id="PF04542">
    <property type="entry name" value="Sigma70_r2"/>
    <property type="match status" value="1"/>
</dbReference>
<feature type="domain" description="RNA polymerase sigma-70 region 2" evidence="5">
    <location>
        <begin position="21"/>
        <end position="87"/>
    </location>
</feature>
<dbReference type="InterPro" id="IPR039425">
    <property type="entry name" value="RNA_pol_sigma-70-like"/>
</dbReference>
<dbReference type="InterPro" id="IPR013325">
    <property type="entry name" value="RNA_pol_sigma_r2"/>
</dbReference>
<feature type="domain" description="RNA polymerase sigma factor 70 region 4 type 2" evidence="6">
    <location>
        <begin position="126"/>
        <end position="167"/>
    </location>
</feature>
<dbReference type="PANTHER" id="PTHR43133">
    <property type="entry name" value="RNA POLYMERASE ECF-TYPE SIGMA FACTO"/>
    <property type="match status" value="1"/>
</dbReference>
<dbReference type="CDD" id="cd06171">
    <property type="entry name" value="Sigma70_r4"/>
    <property type="match status" value="1"/>
</dbReference>
<dbReference type="GO" id="GO:0016987">
    <property type="term" value="F:sigma factor activity"/>
    <property type="evidence" value="ECO:0007669"/>
    <property type="project" value="UniProtKB-KW"/>
</dbReference>
<dbReference type="NCBIfam" id="TIGR02937">
    <property type="entry name" value="sigma70-ECF"/>
    <property type="match status" value="1"/>
</dbReference>
<dbReference type="RefSeq" id="WP_120333664.1">
    <property type="nucleotide sequence ID" value="NZ_CP070350.1"/>
</dbReference>
<evidence type="ECO:0000256" key="3">
    <source>
        <dbReference type="ARBA" id="ARBA00023082"/>
    </source>
</evidence>
<comment type="caution">
    <text evidence="7">The sequence shown here is derived from an EMBL/GenBank/DDBJ whole genome shotgun (WGS) entry which is preliminary data.</text>
</comment>
<dbReference type="InterPro" id="IPR013324">
    <property type="entry name" value="RNA_pol_sigma_r3/r4-like"/>
</dbReference>
<reference evidence="7 8" key="1">
    <citation type="submission" date="2016-07" db="EMBL/GenBank/DDBJ databases">
        <title>Genome analysis of Sphingobacterium siyangense T12B17.</title>
        <authorList>
            <person name="Xu D."/>
            <person name="Su Y."/>
            <person name="Zheng S."/>
        </authorList>
    </citation>
    <scope>NUCLEOTIDE SEQUENCE [LARGE SCALE GENOMIC DNA]</scope>
    <source>
        <strain evidence="7 8">T12B17</strain>
    </source>
</reference>
<keyword evidence="4" id="KW-0804">Transcription</keyword>
<evidence type="ECO:0000256" key="1">
    <source>
        <dbReference type="ARBA" id="ARBA00010641"/>
    </source>
</evidence>
<organism evidence="7 8">
    <name type="scientific">Sphingobacterium siyangense</name>
    <dbReference type="NCBI Taxonomy" id="459529"/>
    <lineage>
        <taxon>Bacteria</taxon>
        <taxon>Pseudomonadati</taxon>
        <taxon>Bacteroidota</taxon>
        <taxon>Sphingobacteriia</taxon>
        <taxon>Sphingobacteriales</taxon>
        <taxon>Sphingobacteriaceae</taxon>
        <taxon>Sphingobacterium</taxon>
    </lineage>
</organism>
<dbReference type="InterPro" id="IPR036388">
    <property type="entry name" value="WH-like_DNA-bd_sf"/>
</dbReference>
<comment type="similarity">
    <text evidence="1">Belongs to the sigma-70 factor family. ECF subfamily.</text>
</comment>
<dbReference type="AlphaFoldDB" id="A0A420G1Z2"/>
<dbReference type="InterPro" id="IPR014284">
    <property type="entry name" value="RNA_pol_sigma-70_dom"/>
</dbReference>
<sequence>MTDSQLIDSLKTDGQEGFVAIYRKFYKQLLFFILGYLKENRVAEEIVADVFVKVWERRSDFYTMENLKAFIYISAKNASLNVIRSERSKGIHESLTNYEDLLADDRDVFSKMIHAELIHSIFIEVGKLPEKQREVFNMTYLEDKTVEEIAEELQMSPTAVYTNRSRAIHTIRTLLGTKNALTLLAFLSLVGEN</sequence>
<dbReference type="Pfam" id="PF08281">
    <property type="entry name" value="Sigma70_r4_2"/>
    <property type="match status" value="1"/>
</dbReference>
<dbReference type="SUPFAM" id="SSF88659">
    <property type="entry name" value="Sigma3 and sigma4 domains of RNA polymerase sigma factors"/>
    <property type="match status" value="1"/>
</dbReference>
<evidence type="ECO:0000256" key="4">
    <source>
        <dbReference type="ARBA" id="ARBA00023163"/>
    </source>
</evidence>
<keyword evidence="2" id="KW-0805">Transcription regulation</keyword>
<evidence type="ECO:0000259" key="5">
    <source>
        <dbReference type="Pfam" id="PF04542"/>
    </source>
</evidence>
<gene>
    <name evidence="7" type="ORF">BCY89_25950</name>
</gene>
<dbReference type="Proteomes" id="UP000286402">
    <property type="component" value="Unassembled WGS sequence"/>
</dbReference>
<dbReference type="InterPro" id="IPR013249">
    <property type="entry name" value="RNA_pol_sigma70_r4_t2"/>
</dbReference>
<dbReference type="SUPFAM" id="SSF88946">
    <property type="entry name" value="Sigma2 domain of RNA polymerase sigma factors"/>
    <property type="match status" value="1"/>
</dbReference>
<keyword evidence="8" id="KW-1185">Reference proteome</keyword>
<dbReference type="GO" id="GO:0003677">
    <property type="term" value="F:DNA binding"/>
    <property type="evidence" value="ECO:0007669"/>
    <property type="project" value="InterPro"/>
</dbReference>
<dbReference type="Gene3D" id="1.10.1740.10">
    <property type="match status" value="1"/>
</dbReference>
<protein>
    <recommendedName>
        <fullName evidence="9">RNA polymerase sigma-70 factor (ECF subfamily)</fullName>
    </recommendedName>
</protein>
<dbReference type="EMBL" id="MCAQ01000005">
    <property type="protein sequence ID" value="RKF39201.1"/>
    <property type="molecule type" value="Genomic_DNA"/>
</dbReference>
<dbReference type="GO" id="GO:0006352">
    <property type="term" value="P:DNA-templated transcription initiation"/>
    <property type="evidence" value="ECO:0007669"/>
    <property type="project" value="InterPro"/>
</dbReference>
<dbReference type="Gene3D" id="1.10.10.10">
    <property type="entry name" value="Winged helix-like DNA-binding domain superfamily/Winged helix DNA-binding domain"/>
    <property type="match status" value="1"/>
</dbReference>
<keyword evidence="3" id="KW-0731">Sigma factor</keyword>
<accession>A0A420G1Z2</accession>
<evidence type="ECO:0000256" key="2">
    <source>
        <dbReference type="ARBA" id="ARBA00023015"/>
    </source>
</evidence>
<name>A0A420G1Z2_9SPHI</name>
<evidence type="ECO:0000313" key="7">
    <source>
        <dbReference type="EMBL" id="RKF39201.1"/>
    </source>
</evidence>
<dbReference type="PANTHER" id="PTHR43133:SF46">
    <property type="entry name" value="RNA POLYMERASE SIGMA-70 FACTOR ECF SUBFAMILY"/>
    <property type="match status" value="1"/>
</dbReference>
<proteinExistence type="inferred from homology"/>